<evidence type="ECO:0000259" key="14">
    <source>
        <dbReference type="PROSITE" id="PS51085"/>
    </source>
</evidence>
<gene>
    <name evidence="17" type="primary">nuoG</name>
    <name evidence="17" type="ORF">OJ962_05860</name>
</gene>
<sequence length="865" mass="92076">MPRPVVKEITFTLDGREITAPEGMILVDAAGKYGDTEIPVFCYEPKLGQPVGACRMCLVEIEGIPKLQTGCSTPIRDGMVVHTQTQRVHDAQRAVVEFLLINHPLDCPVCDKGGECPLQDITYGWGPGTSRFIEPKRHFKKPLELSPLIAIDRERCILCYRCVRYSQEVAEDYQLVLQQRGAASYVSTFDGHPYVAPFSGNIIELCPVGALTSRAYRFRARPWDIEGAGTVCAGCTAQCNVELTVRDERVLRVLSRDHSEVDDGWLCDKGRFSYQAVHAEERITQPLVREGAELHPASWEKAIEAAAAALKKAGDRAAALAGGTTTNEEAFLLSGLLRDKLGSSHLATGVGGEQPLDVVRALADPKLQATVPDLEFAHTVLLVDCDPIDEAPVWDLRIRKGVRRHGTKLVVASARPTALDQNAAATLRFAPGGAEGFLVALDAALSGDAGNLGGAASAAGTNATAIQEFADALRAGGEEVVIVYGDRALRGSAGRALLNIASRLNLANVANAGLLELPSTPNGRGLREVGFAAGHGPGFSTISAPGHGAEAIASGLASGDLHTVWLHHVDPLRNYPNRPAWEKALGTAQTVIAVESQLTDTVREYADVVFPAEAYPEKEGTITHPDGRVQRLRQAIGHPRAASDVPGSGVRALWQVISDVARELGHSAGTAIAGAVVSKRVFEAVPFYNGMTLDGIGGRGLRWQEHATFEVEQSDPFVLAVPASLPAKGESELRLGTFRPLWAHKDVDLSPALQFIRAKQVVELSKADADARGIGEGDRVEIGNGTRIPGTARIRAAIPAGSVFVAEGIAEHNANVLTHGIVEVHRVGPGSTDATSIPIQSTPAVEGRAEMPPSAGLPIPPREVT</sequence>
<accession>A0ABT4RF79</accession>
<dbReference type="Proteomes" id="UP001147700">
    <property type="component" value="Unassembled WGS sequence"/>
</dbReference>
<feature type="domain" description="2Fe-2S ferredoxin-type" evidence="14">
    <location>
        <begin position="7"/>
        <end position="87"/>
    </location>
</feature>
<evidence type="ECO:0000259" key="16">
    <source>
        <dbReference type="PROSITE" id="PS51839"/>
    </source>
</evidence>
<evidence type="ECO:0000313" key="17">
    <source>
        <dbReference type="EMBL" id="MDA0137016.1"/>
    </source>
</evidence>
<comment type="catalytic activity">
    <reaction evidence="11 12">
        <text>a quinone + NADH + 5 H(+)(in) = a quinol + NAD(+) + 4 H(+)(out)</text>
        <dbReference type="Rhea" id="RHEA:57888"/>
        <dbReference type="ChEBI" id="CHEBI:15378"/>
        <dbReference type="ChEBI" id="CHEBI:24646"/>
        <dbReference type="ChEBI" id="CHEBI:57540"/>
        <dbReference type="ChEBI" id="CHEBI:57945"/>
        <dbReference type="ChEBI" id="CHEBI:132124"/>
    </reaction>
</comment>
<comment type="cofactor">
    <cofactor evidence="12">
        <name>[2Fe-2S] cluster</name>
        <dbReference type="ChEBI" id="CHEBI:190135"/>
    </cofactor>
    <text evidence="12">Binds 1 [2Fe-2S] cluster per subunit.</text>
</comment>
<evidence type="ECO:0000256" key="9">
    <source>
        <dbReference type="ARBA" id="ARBA00023014"/>
    </source>
</evidence>
<comment type="caution">
    <text evidence="17">The sequence shown here is derived from an EMBL/GenBank/DDBJ whole genome shotgun (WGS) entry which is preliminary data.</text>
</comment>
<organism evidence="17 18">
    <name type="scientific">Solirubrobacter deserti</name>
    <dbReference type="NCBI Taxonomy" id="2282478"/>
    <lineage>
        <taxon>Bacteria</taxon>
        <taxon>Bacillati</taxon>
        <taxon>Actinomycetota</taxon>
        <taxon>Thermoleophilia</taxon>
        <taxon>Solirubrobacterales</taxon>
        <taxon>Solirubrobacteraceae</taxon>
        <taxon>Solirubrobacter</taxon>
    </lineage>
</organism>
<dbReference type="InterPro" id="IPR006963">
    <property type="entry name" value="Mopterin_OxRdtase_4Fe-4S_dom"/>
</dbReference>
<dbReference type="CDD" id="cd02775">
    <property type="entry name" value="MopB_CT"/>
    <property type="match status" value="1"/>
</dbReference>
<keyword evidence="10 12" id="KW-0520">NAD</keyword>
<evidence type="ECO:0000256" key="5">
    <source>
        <dbReference type="ARBA" id="ARBA00022719"/>
    </source>
</evidence>
<dbReference type="Pfam" id="PF13510">
    <property type="entry name" value="Fer2_4"/>
    <property type="match status" value="1"/>
</dbReference>
<dbReference type="PROSITE" id="PS51669">
    <property type="entry name" value="4FE4S_MOW_BIS_MGD"/>
    <property type="match status" value="1"/>
</dbReference>
<feature type="region of interest" description="Disordered" evidence="13">
    <location>
        <begin position="828"/>
        <end position="865"/>
    </location>
</feature>
<comment type="function">
    <text evidence="12">NDH-1 shuttles electrons from NADH, via FMN and iron-sulfur (Fe-S) centers, to quinones in the respiratory chain. Couples the redox reaction to proton translocation (for every two electrons transferred, four hydrogen ions are translocated across the cytoplasmic membrane), and thus conserves the redox energy in a proton gradient.</text>
</comment>
<dbReference type="InterPro" id="IPR006657">
    <property type="entry name" value="MoPterin_dinucl-bd_dom"/>
</dbReference>
<evidence type="ECO:0000256" key="1">
    <source>
        <dbReference type="ARBA" id="ARBA00001966"/>
    </source>
</evidence>
<comment type="similarity">
    <text evidence="2 12">Belongs to the complex I 75 kDa subunit family.</text>
</comment>
<keyword evidence="6 12" id="KW-0479">Metal-binding</keyword>
<name>A0ABT4RF79_9ACTN</name>
<dbReference type="SUPFAM" id="SSF50692">
    <property type="entry name" value="ADC-like"/>
    <property type="match status" value="1"/>
</dbReference>
<dbReference type="PROSITE" id="PS51839">
    <property type="entry name" value="4FE4S_HC3"/>
    <property type="match status" value="1"/>
</dbReference>
<keyword evidence="4 12" id="KW-0001">2Fe-2S</keyword>
<dbReference type="PROSITE" id="PS00643">
    <property type="entry name" value="COMPLEX1_75K_3"/>
    <property type="match status" value="1"/>
</dbReference>
<dbReference type="Gene3D" id="2.40.40.20">
    <property type="match status" value="1"/>
</dbReference>
<evidence type="ECO:0000256" key="10">
    <source>
        <dbReference type="ARBA" id="ARBA00023027"/>
    </source>
</evidence>
<evidence type="ECO:0000256" key="2">
    <source>
        <dbReference type="ARBA" id="ARBA00005404"/>
    </source>
</evidence>
<dbReference type="SMART" id="SM00926">
    <property type="entry name" value="Molybdop_Fe4S4"/>
    <property type="match status" value="1"/>
</dbReference>
<dbReference type="SMART" id="SM00929">
    <property type="entry name" value="NADH-G_4Fe-4S_3"/>
    <property type="match status" value="1"/>
</dbReference>
<dbReference type="Gene3D" id="3.10.20.740">
    <property type="match status" value="1"/>
</dbReference>
<dbReference type="PROSITE" id="PS51085">
    <property type="entry name" value="2FE2S_FER_2"/>
    <property type="match status" value="1"/>
</dbReference>
<dbReference type="CDD" id="cd00207">
    <property type="entry name" value="fer2"/>
    <property type="match status" value="1"/>
</dbReference>
<dbReference type="Gene3D" id="3.40.50.740">
    <property type="match status" value="2"/>
</dbReference>
<evidence type="ECO:0000256" key="12">
    <source>
        <dbReference type="RuleBase" id="RU003525"/>
    </source>
</evidence>
<feature type="domain" description="4Fe-4S Mo/W bis-MGD-type" evidence="15">
    <location>
        <begin position="225"/>
        <end position="281"/>
    </location>
</feature>
<keyword evidence="5 12" id="KW-0874">Quinone</keyword>
<dbReference type="InterPro" id="IPR036010">
    <property type="entry name" value="2Fe-2S_ferredoxin-like_sf"/>
</dbReference>
<keyword evidence="3 12" id="KW-0004">4Fe-4S</keyword>
<dbReference type="InterPro" id="IPR010228">
    <property type="entry name" value="NADH_UbQ_OxRdtase_Gsu"/>
</dbReference>
<dbReference type="InterPro" id="IPR001041">
    <property type="entry name" value="2Fe-2S_ferredoxin-type"/>
</dbReference>
<dbReference type="Gene3D" id="2.20.25.90">
    <property type="entry name" value="ADC-like domains"/>
    <property type="match status" value="1"/>
</dbReference>
<dbReference type="Pfam" id="PF04879">
    <property type="entry name" value="Molybdop_Fe4S4"/>
    <property type="match status" value="1"/>
</dbReference>
<dbReference type="Gene3D" id="3.30.70.20">
    <property type="match status" value="1"/>
</dbReference>
<dbReference type="InterPro" id="IPR000283">
    <property type="entry name" value="NADH_UbQ_OxRdtase_75kDa_su_CS"/>
</dbReference>
<comment type="cofactor">
    <cofactor evidence="1 12">
        <name>[4Fe-4S] cluster</name>
        <dbReference type="ChEBI" id="CHEBI:49883"/>
    </cofactor>
</comment>
<feature type="compositionally biased region" description="Polar residues" evidence="13">
    <location>
        <begin position="832"/>
        <end position="843"/>
    </location>
</feature>
<evidence type="ECO:0000256" key="13">
    <source>
        <dbReference type="SAM" id="MobiDB-lite"/>
    </source>
</evidence>
<keyword evidence="7 12" id="KW-1278">Translocase</keyword>
<dbReference type="SUPFAM" id="SSF54292">
    <property type="entry name" value="2Fe-2S ferredoxin-like"/>
    <property type="match status" value="1"/>
</dbReference>
<dbReference type="PANTHER" id="PTHR43105">
    <property type="entry name" value="RESPIRATORY NITRATE REDUCTASE"/>
    <property type="match status" value="1"/>
</dbReference>
<evidence type="ECO:0000313" key="18">
    <source>
        <dbReference type="Proteomes" id="UP001147700"/>
    </source>
</evidence>
<keyword evidence="18" id="KW-1185">Reference proteome</keyword>
<evidence type="ECO:0000256" key="6">
    <source>
        <dbReference type="ARBA" id="ARBA00022723"/>
    </source>
</evidence>
<dbReference type="Pfam" id="PF00384">
    <property type="entry name" value="Molybdopterin"/>
    <property type="match status" value="1"/>
</dbReference>
<dbReference type="PROSITE" id="PS00642">
    <property type="entry name" value="COMPLEX1_75K_2"/>
    <property type="match status" value="1"/>
</dbReference>
<proteinExistence type="inferred from homology"/>
<dbReference type="InterPro" id="IPR009010">
    <property type="entry name" value="Asp_de-COase-like_dom_sf"/>
</dbReference>
<dbReference type="EMBL" id="JAPCID010000007">
    <property type="protein sequence ID" value="MDA0137016.1"/>
    <property type="molecule type" value="Genomic_DNA"/>
</dbReference>
<evidence type="ECO:0000256" key="8">
    <source>
        <dbReference type="ARBA" id="ARBA00023004"/>
    </source>
</evidence>
<dbReference type="RefSeq" id="WP_202956179.1">
    <property type="nucleotide sequence ID" value="NZ_JAPCID010000007.1"/>
</dbReference>
<dbReference type="InterPro" id="IPR006656">
    <property type="entry name" value="Mopterin_OxRdtase"/>
</dbReference>
<evidence type="ECO:0000256" key="11">
    <source>
        <dbReference type="ARBA" id="ARBA00047712"/>
    </source>
</evidence>
<dbReference type="Gene3D" id="3.40.228.10">
    <property type="entry name" value="Dimethylsulfoxide Reductase, domain 2"/>
    <property type="match status" value="1"/>
</dbReference>
<dbReference type="NCBIfam" id="TIGR01973">
    <property type="entry name" value="NuoG"/>
    <property type="match status" value="1"/>
</dbReference>
<dbReference type="EC" id="7.1.1.-" evidence="12"/>
<dbReference type="Pfam" id="PF22117">
    <property type="entry name" value="Fer4_Nqo3"/>
    <property type="match status" value="1"/>
</dbReference>
<evidence type="ECO:0000256" key="3">
    <source>
        <dbReference type="ARBA" id="ARBA00022485"/>
    </source>
</evidence>
<evidence type="ECO:0000256" key="7">
    <source>
        <dbReference type="ARBA" id="ARBA00022967"/>
    </source>
</evidence>
<dbReference type="SUPFAM" id="SSF53706">
    <property type="entry name" value="Formate dehydrogenase/DMSO reductase, domains 1-3"/>
    <property type="match status" value="1"/>
</dbReference>
<feature type="domain" description="4Fe-4S His(Cys)3-ligated-type" evidence="16">
    <location>
        <begin position="87"/>
        <end position="126"/>
    </location>
</feature>
<keyword evidence="8 12" id="KW-0408">Iron</keyword>
<dbReference type="Pfam" id="PF10588">
    <property type="entry name" value="NADH-G_4Fe-4S_3"/>
    <property type="match status" value="1"/>
</dbReference>
<evidence type="ECO:0000259" key="15">
    <source>
        <dbReference type="PROSITE" id="PS51669"/>
    </source>
</evidence>
<reference evidence="17" key="1">
    <citation type="submission" date="2022-10" db="EMBL/GenBank/DDBJ databases">
        <title>The WGS of Solirubrobacter sp. CPCC 204708.</title>
        <authorList>
            <person name="Jiang Z."/>
        </authorList>
    </citation>
    <scope>NUCLEOTIDE SEQUENCE</scope>
    <source>
        <strain evidence="17">CPCC 204708</strain>
    </source>
</reference>
<dbReference type="InterPro" id="IPR054351">
    <property type="entry name" value="NADH_UbQ_OxRdtase_ferredoxin"/>
</dbReference>
<dbReference type="InterPro" id="IPR050123">
    <property type="entry name" value="Prok_molybdopt-oxidoreductase"/>
</dbReference>
<keyword evidence="9 12" id="KW-0411">Iron-sulfur</keyword>
<protein>
    <recommendedName>
        <fullName evidence="12">NADH-quinone oxidoreductase</fullName>
        <ecNumber evidence="12">7.1.1.-</ecNumber>
    </recommendedName>
</protein>
<evidence type="ECO:0000256" key="4">
    <source>
        <dbReference type="ARBA" id="ARBA00022714"/>
    </source>
</evidence>
<dbReference type="PANTHER" id="PTHR43105:SF12">
    <property type="entry name" value="NADH-QUINONE OXIDOREDUCTASE SUBUNIT G"/>
    <property type="match status" value="1"/>
</dbReference>
<dbReference type="InterPro" id="IPR019574">
    <property type="entry name" value="NADH_UbQ_OxRdtase_Gsu_4Fe4S-bd"/>
</dbReference>
<dbReference type="Pfam" id="PF01568">
    <property type="entry name" value="Molydop_binding"/>
    <property type="match status" value="1"/>
</dbReference>
<dbReference type="SUPFAM" id="SSF54862">
    <property type="entry name" value="4Fe-4S ferredoxins"/>
    <property type="match status" value="1"/>
</dbReference>